<proteinExistence type="predicted"/>
<dbReference type="EMBL" id="GBRH01268501">
    <property type="protein sequence ID" value="JAD29394.1"/>
    <property type="molecule type" value="Transcribed_RNA"/>
</dbReference>
<name>A0A0A8YR84_ARUDO</name>
<protein>
    <submittedName>
        <fullName evidence="1">Uncharacterized protein</fullName>
    </submittedName>
</protein>
<organism evidence="1">
    <name type="scientific">Arundo donax</name>
    <name type="common">Giant reed</name>
    <name type="synonym">Donax arundinaceus</name>
    <dbReference type="NCBI Taxonomy" id="35708"/>
    <lineage>
        <taxon>Eukaryota</taxon>
        <taxon>Viridiplantae</taxon>
        <taxon>Streptophyta</taxon>
        <taxon>Embryophyta</taxon>
        <taxon>Tracheophyta</taxon>
        <taxon>Spermatophyta</taxon>
        <taxon>Magnoliopsida</taxon>
        <taxon>Liliopsida</taxon>
        <taxon>Poales</taxon>
        <taxon>Poaceae</taxon>
        <taxon>PACMAD clade</taxon>
        <taxon>Arundinoideae</taxon>
        <taxon>Arundineae</taxon>
        <taxon>Arundo</taxon>
    </lineage>
</organism>
<evidence type="ECO:0000313" key="1">
    <source>
        <dbReference type="EMBL" id="JAD29394.1"/>
    </source>
</evidence>
<accession>A0A0A8YR84</accession>
<reference evidence="1" key="1">
    <citation type="submission" date="2014-09" db="EMBL/GenBank/DDBJ databases">
        <authorList>
            <person name="Magalhaes I.L.F."/>
            <person name="Oliveira U."/>
            <person name="Santos F.R."/>
            <person name="Vidigal T.H.D.A."/>
            <person name="Brescovit A.D."/>
            <person name="Santos A.J."/>
        </authorList>
    </citation>
    <scope>NUCLEOTIDE SEQUENCE</scope>
    <source>
        <tissue evidence="1">Shoot tissue taken approximately 20 cm above the soil surface</tissue>
    </source>
</reference>
<sequence length="17" mass="1885">MHAHIAPLDMHGNLSLQ</sequence>
<dbReference type="AlphaFoldDB" id="A0A0A8YR84"/>
<reference evidence="1" key="2">
    <citation type="journal article" date="2015" name="Data Brief">
        <title>Shoot transcriptome of the giant reed, Arundo donax.</title>
        <authorList>
            <person name="Barrero R.A."/>
            <person name="Guerrero F.D."/>
            <person name="Moolhuijzen P."/>
            <person name="Goolsby J.A."/>
            <person name="Tidwell J."/>
            <person name="Bellgard S.E."/>
            <person name="Bellgard M.I."/>
        </authorList>
    </citation>
    <scope>NUCLEOTIDE SEQUENCE</scope>
    <source>
        <tissue evidence="1">Shoot tissue taken approximately 20 cm above the soil surface</tissue>
    </source>
</reference>